<reference evidence="1" key="1">
    <citation type="submission" date="2021-07" db="EMBL/GenBank/DDBJ databases">
        <authorList>
            <person name="Catto M.A."/>
            <person name="Jacobson A."/>
            <person name="Kennedy G."/>
            <person name="Labadie P."/>
            <person name="Hunt B.G."/>
            <person name="Srinivasan R."/>
        </authorList>
    </citation>
    <scope>NUCLEOTIDE SEQUENCE</scope>
    <source>
        <strain evidence="1">PL_HMW_Pooled</strain>
        <tissue evidence="1">Head</tissue>
    </source>
</reference>
<dbReference type="AlphaFoldDB" id="A0AAE1LV70"/>
<evidence type="ECO:0000313" key="1">
    <source>
        <dbReference type="EMBL" id="KAK3931924.1"/>
    </source>
</evidence>
<dbReference type="EMBL" id="JAHWGI010001432">
    <property type="protein sequence ID" value="KAK3931924.1"/>
    <property type="molecule type" value="Genomic_DNA"/>
</dbReference>
<organism evidence="1 2">
    <name type="scientific">Frankliniella fusca</name>
    <dbReference type="NCBI Taxonomy" id="407009"/>
    <lineage>
        <taxon>Eukaryota</taxon>
        <taxon>Metazoa</taxon>
        <taxon>Ecdysozoa</taxon>
        <taxon>Arthropoda</taxon>
        <taxon>Hexapoda</taxon>
        <taxon>Insecta</taxon>
        <taxon>Pterygota</taxon>
        <taxon>Neoptera</taxon>
        <taxon>Paraneoptera</taxon>
        <taxon>Thysanoptera</taxon>
        <taxon>Terebrantia</taxon>
        <taxon>Thripoidea</taxon>
        <taxon>Thripidae</taxon>
        <taxon>Frankliniella</taxon>
    </lineage>
</organism>
<keyword evidence="2" id="KW-1185">Reference proteome</keyword>
<reference evidence="1" key="2">
    <citation type="journal article" date="2023" name="BMC Genomics">
        <title>Pest status, molecular evolution, and epigenetic factors derived from the genome assembly of Frankliniella fusca, a thysanopteran phytovirus vector.</title>
        <authorList>
            <person name="Catto M.A."/>
            <person name="Labadie P.E."/>
            <person name="Jacobson A.L."/>
            <person name="Kennedy G.G."/>
            <person name="Srinivasan R."/>
            <person name="Hunt B.G."/>
        </authorList>
    </citation>
    <scope>NUCLEOTIDE SEQUENCE</scope>
    <source>
        <strain evidence="1">PL_HMW_Pooled</strain>
    </source>
</reference>
<comment type="caution">
    <text evidence="1">The sequence shown here is derived from an EMBL/GenBank/DDBJ whole genome shotgun (WGS) entry which is preliminary data.</text>
</comment>
<protein>
    <submittedName>
        <fullName evidence="1">ATP synthase subunit beta</fullName>
    </submittedName>
</protein>
<sequence>MTPHRTACLLSRGVVWKKFTGQSHFQLYRSTRQFSSPIYVAAIFSGEHDKQSTHSPAFSLARGQQWNEVPRQDFLSKS</sequence>
<evidence type="ECO:0000313" key="2">
    <source>
        <dbReference type="Proteomes" id="UP001219518"/>
    </source>
</evidence>
<gene>
    <name evidence="1" type="ORF">KUF71_010806</name>
</gene>
<dbReference type="Proteomes" id="UP001219518">
    <property type="component" value="Unassembled WGS sequence"/>
</dbReference>
<proteinExistence type="predicted"/>
<accession>A0AAE1LV70</accession>
<name>A0AAE1LV70_9NEOP</name>